<dbReference type="PANTHER" id="PTHR35271:SF1">
    <property type="entry name" value="ABC TRANSPORTER, SUBSTRATE-BINDING LIPOPROTEIN"/>
    <property type="match status" value="1"/>
</dbReference>
<dbReference type="EMBL" id="MFSU01000055">
    <property type="protein sequence ID" value="OGI47469.1"/>
    <property type="molecule type" value="Genomic_DNA"/>
</dbReference>
<protein>
    <recommendedName>
        <fullName evidence="4">ABC transporter substrate-binding protein</fullName>
    </recommendedName>
</protein>
<gene>
    <name evidence="2" type="ORF">A2151_03265</name>
</gene>
<evidence type="ECO:0000256" key="1">
    <source>
        <dbReference type="SAM" id="SignalP"/>
    </source>
</evidence>
<evidence type="ECO:0000313" key="3">
    <source>
        <dbReference type="Proteomes" id="UP000178885"/>
    </source>
</evidence>
<organism evidence="2 3">
    <name type="scientific">Candidatus Muproteobacteria bacterium RBG_16_65_34</name>
    <dbReference type="NCBI Taxonomy" id="1817760"/>
    <lineage>
        <taxon>Bacteria</taxon>
        <taxon>Pseudomonadati</taxon>
        <taxon>Pseudomonadota</taxon>
        <taxon>Candidatus Muproteobacteria</taxon>
    </lineage>
</organism>
<keyword evidence="1" id="KW-0732">Signal</keyword>
<dbReference type="STRING" id="1817760.A2151_03265"/>
<proteinExistence type="predicted"/>
<evidence type="ECO:0000313" key="2">
    <source>
        <dbReference type="EMBL" id="OGI47469.1"/>
    </source>
</evidence>
<reference evidence="2 3" key="1">
    <citation type="journal article" date="2016" name="Nat. Commun.">
        <title>Thousands of microbial genomes shed light on interconnected biogeochemical processes in an aquifer system.</title>
        <authorList>
            <person name="Anantharaman K."/>
            <person name="Brown C.T."/>
            <person name="Hug L.A."/>
            <person name="Sharon I."/>
            <person name="Castelle C.J."/>
            <person name="Probst A.J."/>
            <person name="Thomas B.C."/>
            <person name="Singh A."/>
            <person name="Wilkins M.J."/>
            <person name="Karaoz U."/>
            <person name="Brodie E.L."/>
            <person name="Williams K.H."/>
            <person name="Hubbard S.S."/>
            <person name="Banfield J.F."/>
        </authorList>
    </citation>
    <scope>NUCLEOTIDE SEQUENCE [LARGE SCALE GENOMIC DNA]</scope>
</reference>
<comment type="caution">
    <text evidence="2">The sequence shown here is derived from an EMBL/GenBank/DDBJ whole genome shotgun (WGS) entry which is preliminary data.</text>
</comment>
<dbReference type="InterPro" id="IPR007487">
    <property type="entry name" value="ABC_transpt-TYRBP-like"/>
</dbReference>
<name>A0A1F6TQY1_9PROT</name>
<evidence type="ECO:0008006" key="4">
    <source>
        <dbReference type="Google" id="ProtNLM"/>
    </source>
</evidence>
<dbReference type="PANTHER" id="PTHR35271">
    <property type="entry name" value="ABC TRANSPORTER, SUBSTRATE-BINDING LIPOPROTEIN-RELATED"/>
    <property type="match status" value="1"/>
</dbReference>
<dbReference type="AlphaFoldDB" id="A0A1F6TQY1"/>
<sequence>MESRGLRGRLLVFLLAVLATVAPSRAATAAAVWIVLSQERGAYGEVADTVKSALAQKRGAPALEIMTLAEATTRAGEDRAGRKPDLIVTVGAQAARQIATLYPRAPLLHTLIPRLAFTELAHGQAAVRHRSAIFLDQPVDRQLDLVRVALPRHKRVAVVLGPSSRQQLGELRAAARERSLSLSVETISEEGELIGALNRLLDDSDVLLSVADPVVFSGATIHHLLLTTYRYKVPVVGLSRAYVEAGALIAVYSTPQQIGRQIAEVLGRMAANGWALPAPQYPKYFAVAVNERVAASLGIILDEEEAILHRLMAVGRGESADSL</sequence>
<feature type="signal peptide" evidence="1">
    <location>
        <begin position="1"/>
        <end position="26"/>
    </location>
</feature>
<dbReference type="Proteomes" id="UP000178885">
    <property type="component" value="Unassembled WGS sequence"/>
</dbReference>
<accession>A0A1F6TQY1</accession>
<dbReference type="Pfam" id="PF04392">
    <property type="entry name" value="ABC_sub_bind"/>
    <property type="match status" value="1"/>
</dbReference>
<feature type="chain" id="PRO_5009526789" description="ABC transporter substrate-binding protein" evidence="1">
    <location>
        <begin position="27"/>
        <end position="323"/>
    </location>
</feature>
<dbReference type="Gene3D" id="3.40.50.2300">
    <property type="match status" value="1"/>
</dbReference>